<comment type="caution">
    <text evidence="1">The sequence shown here is derived from an EMBL/GenBank/DDBJ whole genome shotgun (WGS) entry which is preliminary data.</text>
</comment>
<sequence length="1574" mass="173099">MAAMASPTSTVVRQTTALSSKSALVFKRTWFWTIFRAFVFPVAFMWILGYARNLFVPAATYGIADPAPVRPLAEAIGDRDFVYLMENGTVTPDVRMLMMNVTYGIPPGQVIELDDPLDLLTVCKQNLRGSSNCIGAVQWNRYDPDNRIYNYTLRADAGLFRVKVDDHTSDVERYLLPVQWAVDSAILGLDQTDDAPDVVAYTSRSQAEHEQDIRVGYMSILIKYMSPAMFIAIIGIVYHLCGVVAHERELGLSTLLESMGCAKVARHLAFFVSYSGLYLPGWIVVGIAVGNTMFYNTNVATIIIFHVLSGLANVSWSLLLAQPFRQAQLAGIISTGICVFLAIMTTVQSTMFPEDSTTAAALGIIFPPMTYVYYMQTNARFERAVLPLSLSEIPPTGMLAPWVFWVGAIIQIPLYFFLAMLLERFLYGTHSRTVATVTDPNNALSIKHVSKIYHPFSFSSLFFGSKKPAPVVAVDDLNLTFRNGEISCLLGANGAGKTTTLEMIAGIQRPSEGSIVFGNTASLGICPQKNVLWDELTVEEHIRVWGRVKGSSPSYLADEVRELVQQCDLFPKRKFLSKNLSGGQKRKLQLAAMFVGGSKVCCVDEVSSGLDPLSRRRIWDILLSSRGERSLILTTHFLDEADLLADYIAIVARGVLKAAGSPLELKEGFGNGYRVFSITPGSGREMVYEAPNGSQVTELVTRLERAGHKELRVSGPQLEDVFLKLVADSDSEIRELLDENDVLFGEEELLEKKQPSSYGALDTASEALSLSESPLLKDGLDLKAGKIVGIKGQIWTMIWKRIIVARRHPLPILGILFLPIIVGGITMIFIRDYPGGSCLIQDNVAEQIVRDLTPTNLNMTLQVLAGPSPVDSATAADLIQPYLQAAGQYEGMYNETAGQVISYADLLNNVTLVRTIEEFLYALAVNYSVINPGGVFVDPPTIAFRANGPGVVTGPLAMNALDNVRGQGTAVIITDYSPFQFPWIPTMGDSLQFVIYFCLAMGAFPAFAALYPTMERMQRVRALHYSNGLRVVPLWTAYLLFDTVLVLIGSIVCVIIFASTNPYWYGLGYLFAVMFLYGVASILLAFVISLIASTQLAAFALTAAFQCIYFLIYLVSYLAVNTFAPALKTDMIIEQVHFALAAVAPMPSLIRGLFLSLNLFTSMCDGEMEYSYYGDIKAFGGPILYLIAQSAIYYGILVWWDSGRFRLHLQGKFTIPDAEKRAALLDADLAKEIERVENPDGSDGLRVVHLCKRFGKHVAVEDVSFAVARGECFALLGPNGAGKSTTFNMIRGEILPSAGGVYVEGVSVNENRAHARTHLGVCPQFDAIDQMNVLETLTFYARLRGLQNDNVSHNVQTIVRAVGLTRFSTRMAGKLSGGNRRKLSLGIALMANPSVLLLDEPSSGMDAASKRIMWRTLANVSAGRSIVLTTHSMEEADALCSRAGILAKNLLAVGSSDRLRERYGDAYYLHLVHRDSVSCTDEQMMSIVRWAEKRFSGHAVGIEDKMYHGQVKISVQTTNGMGQRNIRVSEIFQAIEADKESIGVVYYAVSQASLEQAFLRIVREHDVAEEGYGH</sequence>
<keyword evidence="2" id="KW-1185">Reference proteome</keyword>
<proteinExistence type="predicted"/>
<gene>
    <name evidence="1" type="ORF">V1525DRAFT_353796</name>
</gene>
<accession>A0ACC3T9H7</accession>
<name>A0ACC3T9H7_LIPKO</name>
<organism evidence="1 2">
    <name type="scientific">Lipomyces kononenkoae</name>
    <name type="common">Yeast</name>
    <dbReference type="NCBI Taxonomy" id="34357"/>
    <lineage>
        <taxon>Eukaryota</taxon>
        <taxon>Fungi</taxon>
        <taxon>Dikarya</taxon>
        <taxon>Ascomycota</taxon>
        <taxon>Saccharomycotina</taxon>
        <taxon>Lipomycetes</taxon>
        <taxon>Lipomycetales</taxon>
        <taxon>Lipomycetaceae</taxon>
        <taxon>Lipomyces</taxon>
    </lineage>
</organism>
<dbReference type="EMBL" id="MU971339">
    <property type="protein sequence ID" value="KAK9240586.1"/>
    <property type="molecule type" value="Genomic_DNA"/>
</dbReference>
<evidence type="ECO:0000313" key="2">
    <source>
        <dbReference type="Proteomes" id="UP001433508"/>
    </source>
</evidence>
<reference evidence="2" key="1">
    <citation type="journal article" date="2024" name="Front. Bioeng. Biotechnol.">
        <title>Genome-scale model development and genomic sequencing of the oleaginous clade Lipomyces.</title>
        <authorList>
            <person name="Czajka J.J."/>
            <person name="Han Y."/>
            <person name="Kim J."/>
            <person name="Mondo S.J."/>
            <person name="Hofstad B.A."/>
            <person name="Robles A."/>
            <person name="Haridas S."/>
            <person name="Riley R."/>
            <person name="LaButti K."/>
            <person name="Pangilinan J."/>
            <person name="Andreopoulos W."/>
            <person name="Lipzen A."/>
            <person name="Yan J."/>
            <person name="Wang M."/>
            <person name="Ng V."/>
            <person name="Grigoriev I.V."/>
            <person name="Spatafora J.W."/>
            <person name="Magnuson J.K."/>
            <person name="Baker S.E."/>
            <person name="Pomraning K.R."/>
        </authorList>
    </citation>
    <scope>NUCLEOTIDE SEQUENCE [LARGE SCALE GENOMIC DNA]</scope>
    <source>
        <strain evidence="2">CBS 7786</strain>
    </source>
</reference>
<evidence type="ECO:0000313" key="1">
    <source>
        <dbReference type="EMBL" id="KAK9240586.1"/>
    </source>
</evidence>
<dbReference type="Proteomes" id="UP001433508">
    <property type="component" value="Unassembled WGS sequence"/>
</dbReference>
<protein>
    <submittedName>
        <fullName evidence="1">Uncharacterized protein</fullName>
    </submittedName>
</protein>